<evidence type="ECO:0000256" key="1">
    <source>
        <dbReference type="SAM" id="Phobius"/>
    </source>
</evidence>
<keyword evidence="1" id="KW-0472">Membrane</keyword>
<gene>
    <name evidence="2" type="ORF">FC678_24495</name>
</gene>
<name>A0A9X9EQ45_9BACI</name>
<sequence>MGIMGGNAFFLAMSTPFIGLILSFFAQKGKVKIAAISLNAIATVFSGIVLVAVTVLSSYD</sequence>
<accession>A0A9X9EQ45</accession>
<proteinExistence type="predicted"/>
<keyword evidence="1" id="KW-1133">Transmembrane helix</keyword>
<comment type="caution">
    <text evidence="2">The sequence shown here is derived from an EMBL/GenBank/DDBJ whole genome shotgun (WGS) entry which is preliminary data.</text>
</comment>
<dbReference type="AlphaFoldDB" id="A0A9X9EQ45"/>
<keyword evidence="1" id="KW-0812">Transmembrane</keyword>
<evidence type="ECO:0000313" key="2">
    <source>
        <dbReference type="EMBL" id="TKH04743.1"/>
    </source>
</evidence>
<protein>
    <submittedName>
        <fullName evidence="2">Uncharacterized protein</fullName>
    </submittedName>
</protein>
<organism evidence="2 3">
    <name type="scientific">Peribacillus simplex</name>
    <dbReference type="NCBI Taxonomy" id="1478"/>
    <lineage>
        <taxon>Bacteria</taxon>
        <taxon>Bacillati</taxon>
        <taxon>Bacillota</taxon>
        <taxon>Bacilli</taxon>
        <taxon>Bacillales</taxon>
        <taxon>Bacillaceae</taxon>
        <taxon>Peribacillus</taxon>
    </lineage>
</organism>
<feature type="transmembrane region" description="Helical" evidence="1">
    <location>
        <begin position="38"/>
        <end position="59"/>
    </location>
</feature>
<dbReference type="Proteomes" id="UP000309170">
    <property type="component" value="Unassembled WGS sequence"/>
</dbReference>
<dbReference type="RefSeq" id="WP_137020813.1">
    <property type="nucleotide sequence ID" value="NZ_SZNS01000148.1"/>
</dbReference>
<dbReference type="EMBL" id="SZNT01000624">
    <property type="protein sequence ID" value="TKH04743.1"/>
    <property type="molecule type" value="Genomic_DNA"/>
</dbReference>
<feature type="transmembrane region" description="Helical" evidence="1">
    <location>
        <begin position="6"/>
        <end position="26"/>
    </location>
</feature>
<reference evidence="2 3" key="1">
    <citation type="journal article" date="2019" name="Environ. Microbiol.">
        <title>An active ?-lactamase is a part of an orchestrated cell wall stress resistance network of Bacillus subtilis and related rhizosphere species.</title>
        <authorList>
            <person name="Bucher T."/>
            <person name="Keren-Paz A."/>
            <person name="Hausser J."/>
            <person name="Olender T."/>
            <person name="Cytryn E."/>
            <person name="Kolodkin-Gal I."/>
        </authorList>
    </citation>
    <scope>NUCLEOTIDE SEQUENCE [LARGE SCALE GENOMIC DNA]</scope>
    <source>
        <strain evidence="2 3">I4</strain>
    </source>
</reference>
<evidence type="ECO:0000313" key="3">
    <source>
        <dbReference type="Proteomes" id="UP000309170"/>
    </source>
</evidence>